<comment type="caution">
    <text evidence="1">The sequence shown here is derived from an EMBL/GenBank/DDBJ whole genome shotgun (WGS) entry which is preliminary data.</text>
</comment>
<keyword evidence="2" id="KW-1185">Reference proteome</keyword>
<dbReference type="Proteomes" id="UP001579974">
    <property type="component" value="Unassembled WGS sequence"/>
</dbReference>
<gene>
    <name evidence="1" type="ORF">KKP3000_001922</name>
</gene>
<reference evidence="1 2" key="1">
    <citation type="journal article" date="2024" name="Int. J. Mol. Sci.">
        <title>Exploration of Alicyclobacillus spp. Genome in Search of Antibiotic Resistance.</title>
        <authorList>
            <person name="Bucka-Kolendo J."/>
            <person name="Kiousi D.E."/>
            <person name="Dekowska A."/>
            <person name="Mikolajczuk-Szczyrba A."/>
            <person name="Karadedos D.M."/>
            <person name="Michael P."/>
            <person name="Galanis A."/>
            <person name="Sokolowska B."/>
        </authorList>
    </citation>
    <scope>NUCLEOTIDE SEQUENCE [LARGE SCALE GENOMIC DNA]</scope>
    <source>
        <strain evidence="1 2">KKP 3000</strain>
    </source>
</reference>
<dbReference type="RefSeq" id="WP_275473417.1">
    <property type="nucleotide sequence ID" value="NZ_CP162940.1"/>
</dbReference>
<name>A0ABV5AKA1_9BACL</name>
<organism evidence="1 2">
    <name type="scientific">Alicyclobacillus fastidiosus</name>
    <dbReference type="NCBI Taxonomy" id="392011"/>
    <lineage>
        <taxon>Bacteria</taxon>
        <taxon>Bacillati</taxon>
        <taxon>Bacillota</taxon>
        <taxon>Bacilli</taxon>
        <taxon>Bacillales</taxon>
        <taxon>Alicyclobacillaceae</taxon>
        <taxon>Alicyclobacillus</taxon>
    </lineage>
</organism>
<evidence type="ECO:0000313" key="1">
    <source>
        <dbReference type="EMBL" id="MFB5192713.1"/>
    </source>
</evidence>
<evidence type="ECO:0008006" key="3">
    <source>
        <dbReference type="Google" id="ProtNLM"/>
    </source>
</evidence>
<sequence>MQGEESLAGEINAKRINIVDDNGKIRLALFNGSNVPDAVVDGQDLKRSVDLSGMAGLAFYNEDGDECGGLIYGNKRAVLAFDQYKQDEILGLSYHERDGKRQYGLYLEERSNTPMKEMLSIVMPVMQMEDGSEKKEALEELRKQGFLGVPRLSIERKFEGEVSVELADSKGQPRLRMKVDTDDNPRIEFLNSCGEVVYKLPPDEISMD</sequence>
<proteinExistence type="predicted"/>
<dbReference type="EMBL" id="JBDXSU010000027">
    <property type="protein sequence ID" value="MFB5192713.1"/>
    <property type="molecule type" value="Genomic_DNA"/>
</dbReference>
<protein>
    <recommendedName>
        <fullName evidence="3">DUF4340 domain-containing protein</fullName>
    </recommendedName>
</protein>
<accession>A0ABV5AKA1</accession>
<evidence type="ECO:0000313" key="2">
    <source>
        <dbReference type="Proteomes" id="UP001579974"/>
    </source>
</evidence>